<sequence length="321" mass="35415">MPLRVGSNDANTGGLVSRWQKTMLARYAAYAKAYDGGPLRVDGYFGYDDADVQREYERRTHQVVDGEVSDADLRALGLEAAKRWLFTVHGTGQADPLGPGLPADTARAVLDKYTWQPIGNYPARAFPMWSSIMDGARELRSQIASKSGEVNLAGYSQGAVVVGQVLKHDIMDPKGSLHHRLGDVRKVVLWGNPMRQRGIAHFDEWIHPVAGPDSYGILDDRLEGLEKAPFEIRDYAHAGDMYASITDGDKDEYKIAICKIVMTATDFYRGPNSVVSQLIELGQRPLTEGIAMALAIIDTLRFFTNTAHGYNIGPAIDFLRS</sequence>
<dbReference type="InterPro" id="IPR029058">
    <property type="entry name" value="AB_hydrolase_fold"/>
</dbReference>
<dbReference type="RefSeq" id="YP_009198437.1">
    <property type="nucleotide sequence ID" value="NC_028798.1"/>
</dbReference>
<reference evidence="1 2" key="1">
    <citation type="submission" date="2014-07" db="EMBL/GenBank/DDBJ databases">
        <authorList>
            <person name="Barna A.M."/>
            <person name="Butterbrodt E.W."/>
            <person name="Cole K.D."/>
            <person name="Kelling B.L."/>
            <person name="Kponou M.-M.Y."/>
            <person name="Mack M.A."/>
            <person name="Mohn T.C."/>
            <person name="Neisius C."/>
            <person name="Nolting E.C."/>
            <person name="Pumper S.J."/>
            <person name="Schmidt M.E."/>
            <person name="Sirek E."/>
            <person name="Sorge E.L."/>
            <person name="Wilson R.K."/>
            <person name="Bonilla J.A."/>
            <person name="Klyczek K."/>
            <person name="Mogen K.L."/>
            <person name="Serrano M.G."/>
            <person name="Buck G."/>
            <person name="Lee V."/>
            <person name="Wang Y."/>
            <person name="Carvalho R."/>
            <person name="Voegtly L."/>
            <person name="Shi R."/>
            <person name="Duckworth R."/>
            <person name="Johnson A."/>
            <person name="Loviza R."/>
            <person name="Walstead R."/>
            <person name="Shah Z."/>
            <person name="Kiflezghi M."/>
            <person name="Wade K."/>
            <person name="Anders K.R."/>
            <person name="Braun M.A."/>
            <person name="Delesalle V.A."/>
            <person name="Hughes L.E."/>
            <person name="Ware V.C."/>
            <person name="Bradley K.W."/>
            <person name="Barker L.P."/>
            <person name="Asai D.J."/>
            <person name="Bowman C.A."/>
            <person name="Russell D.A."/>
            <person name="Pope W.H."/>
            <person name="Jacobs-Sera D."/>
            <person name="Hendrix R.W."/>
            <person name="Hatfull G.F."/>
        </authorList>
    </citation>
    <scope>NUCLEOTIDE SEQUENCE [LARGE SCALE GENOMIC DNA]</scope>
</reference>
<accession>A0A088FW79</accession>
<evidence type="ECO:0000313" key="2">
    <source>
        <dbReference type="Proteomes" id="UP000029346"/>
    </source>
</evidence>
<name>A0A088FW79_9CAUD</name>
<evidence type="ECO:0000313" key="1">
    <source>
        <dbReference type="EMBL" id="AIM51062.1"/>
    </source>
</evidence>
<dbReference type="Gene3D" id="3.40.50.1820">
    <property type="entry name" value="alpha/beta hydrolase"/>
    <property type="match status" value="1"/>
</dbReference>
<dbReference type="OrthoDB" id="4625at10239"/>
<dbReference type="EMBL" id="KM233454">
    <property type="protein sequence ID" value="AIM51062.1"/>
    <property type="molecule type" value="Genomic_DNA"/>
</dbReference>
<protein>
    <submittedName>
        <fullName evidence="1">Lysin B</fullName>
    </submittedName>
</protein>
<organism evidence="1 2">
    <name type="scientific">Mycobacterium phage MarQuardt</name>
    <dbReference type="NCBI Taxonomy" id="1527516"/>
    <lineage>
        <taxon>Viruses</taxon>
        <taxon>Duplodnaviria</taxon>
        <taxon>Heunggongvirae</taxon>
        <taxon>Uroviricota</taxon>
        <taxon>Caudoviricetes</taxon>
        <taxon>Microwolfvirus</taxon>
        <taxon>Microwolfvirus JHC117</taxon>
    </lineage>
</organism>
<dbReference type="Gene3D" id="1.10.10.1120">
    <property type="entry name" value="Lysin B, C-terminal linker domain"/>
    <property type="match status" value="1"/>
</dbReference>
<dbReference type="SUPFAM" id="SSF53474">
    <property type="entry name" value="alpha/beta-Hydrolases"/>
    <property type="match status" value="1"/>
</dbReference>
<dbReference type="Proteomes" id="UP000029346">
    <property type="component" value="Segment"/>
</dbReference>
<proteinExistence type="predicted"/>
<gene>
    <name evidence="1" type="ORF">PBI_MARQUARDT_12</name>
</gene>
<dbReference type="GeneID" id="26625507"/>
<dbReference type="KEGG" id="vg:26625507"/>
<dbReference type="InterPro" id="IPR041855">
    <property type="entry name" value="Lysin_B_C_ter"/>
</dbReference>